<sequence length="157" mass="16912">MVTNFRAACCMSIVRGLICAVASVATYAHADGVPANIYDLSSFGIPQAATQKAYVGPYDAPTPQLGCKVFDARGRALDDGELTDKQRYQVADCINTVRANREWNDRLAESRRRTEEALDAAQRRIDAFANTPAAPGTPGPIAYPLPANTPAIILQTQ</sequence>
<dbReference type="AlphaFoldDB" id="A0A6P2HGD1"/>
<dbReference type="EMBL" id="CABVPP010000002">
    <property type="protein sequence ID" value="VWB14690.1"/>
    <property type="molecule type" value="Genomic_DNA"/>
</dbReference>
<name>A0A6P2HGD1_9BURK</name>
<feature type="signal peptide" evidence="2">
    <location>
        <begin position="1"/>
        <end position="30"/>
    </location>
</feature>
<keyword evidence="1" id="KW-0175">Coiled coil</keyword>
<accession>A0A6P2HGD1</accession>
<protein>
    <recommendedName>
        <fullName evidence="5">Lipoprotein</fullName>
    </recommendedName>
</protein>
<gene>
    <name evidence="3" type="ORF">BPS26883_00521</name>
</gene>
<reference evidence="3 4" key="1">
    <citation type="submission" date="2019-09" db="EMBL/GenBank/DDBJ databases">
        <authorList>
            <person name="Depoorter E."/>
        </authorList>
    </citation>
    <scope>NUCLEOTIDE SEQUENCE [LARGE SCALE GENOMIC DNA]</scope>
    <source>
        <strain evidence="3">LMG 26883</strain>
    </source>
</reference>
<feature type="chain" id="PRO_5026986751" description="Lipoprotein" evidence="2">
    <location>
        <begin position="31"/>
        <end position="157"/>
    </location>
</feature>
<proteinExistence type="predicted"/>
<organism evidence="3 4">
    <name type="scientific">Burkholderia pseudomultivorans</name>
    <dbReference type="NCBI Taxonomy" id="1207504"/>
    <lineage>
        <taxon>Bacteria</taxon>
        <taxon>Pseudomonadati</taxon>
        <taxon>Pseudomonadota</taxon>
        <taxon>Betaproteobacteria</taxon>
        <taxon>Burkholderiales</taxon>
        <taxon>Burkholderiaceae</taxon>
        <taxon>Burkholderia</taxon>
        <taxon>Burkholderia cepacia complex</taxon>
    </lineage>
</organism>
<keyword evidence="2" id="KW-0732">Signal</keyword>
<dbReference type="Proteomes" id="UP000494162">
    <property type="component" value="Unassembled WGS sequence"/>
</dbReference>
<evidence type="ECO:0008006" key="5">
    <source>
        <dbReference type="Google" id="ProtNLM"/>
    </source>
</evidence>
<evidence type="ECO:0000256" key="2">
    <source>
        <dbReference type="SAM" id="SignalP"/>
    </source>
</evidence>
<evidence type="ECO:0000256" key="1">
    <source>
        <dbReference type="SAM" id="Coils"/>
    </source>
</evidence>
<evidence type="ECO:0000313" key="4">
    <source>
        <dbReference type="Proteomes" id="UP000494162"/>
    </source>
</evidence>
<feature type="coiled-coil region" evidence="1">
    <location>
        <begin position="104"/>
        <end position="131"/>
    </location>
</feature>
<evidence type="ECO:0000313" key="3">
    <source>
        <dbReference type="EMBL" id="VWB14690.1"/>
    </source>
</evidence>